<dbReference type="InterPro" id="IPR011029">
    <property type="entry name" value="DEATH-like_dom_sf"/>
</dbReference>
<dbReference type="Pfam" id="PF14484">
    <property type="entry name" value="FISNA"/>
    <property type="match status" value="1"/>
</dbReference>
<keyword evidence="8" id="KW-1185">Reference proteome</keyword>
<keyword evidence="3" id="KW-0433">Leucine-rich repeat</keyword>
<evidence type="ECO:0000313" key="8">
    <source>
        <dbReference type="Proteomes" id="UP001591681"/>
    </source>
</evidence>
<evidence type="ECO:0000256" key="5">
    <source>
        <dbReference type="SAM" id="MobiDB-lite"/>
    </source>
</evidence>
<dbReference type="Gene3D" id="1.10.533.10">
    <property type="entry name" value="Death Domain, Fas"/>
    <property type="match status" value="1"/>
</dbReference>
<sequence length="770" mass="90224">METSEMETEQTGLIPDGRGASVHGTESDGEEEDMYVDRDSLDLSDMCYIPRAASPAPSYLSMESDGKVCDEMIAETHESPARIELERPDSAVSSIYSLESDEDVDSDLKPELELRKRPKNKKVSYSKPELNMDPDYKRHPALTTKFAFKFLQQLLKKLNEAQLKFFKKYLWERYPEFFRDPLDCLDILDVVDKMLECCDIELSLNITKHIFQYMQMRKLVNYMQEHLQRNEVRYGLKEQLRKQYSTMHEGCSTEGSPADFESVYTELYMTQGRYAPANCEHELRGEVKELRLELRSSIRLKPRNIEELYDKKEVEHHYLHLVIMRGIPGIGKSAAVQRFIMDWVNEKIHEEIFFIFPLSGRKLIPQLETEKSFMELIHELFPCTTGLEEIEYDDCKVMYIVDDTDELLHELDFVYSFNYCDSNTRTEVRNILTNLIKGHLQSYSFVLVVTLPLASCQVPSDRVHQVIEIRGFLGDNRENYFRNRYRGEPAMAERMVNYVRANPTILIMCYHPLFCWVVSHVMEKVFRKYPPGQEPPNTLTGLYCFLLRVFLNMREHKRQEQQPYLKDNKWEDERQMVLKLGKLAYNMLEKEEWEMMSCNWKNECNECNPKEALLRSGLCTEYYREMYVLYNEKMRSFIQPTLHEYMAALYVFLTFKNNGKNVLDTSKISMIKLREPSLADLYRSAVDKIVHSKAAVPCHYDLFTRFLVGLGAESNQNILGSLFNHVGCKASAVEDAVRVIRKKIKEHPDKAENLEKCLQELYPSGQKPKK</sequence>
<feature type="region of interest" description="Disordered" evidence="5">
    <location>
        <begin position="1"/>
        <end position="34"/>
    </location>
</feature>
<keyword evidence="2" id="KW-0963">Cytoplasm</keyword>
<keyword evidence="4" id="KW-0677">Repeat</keyword>
<dbReference type="InterPro" id="IPR041267">
    <property type="entry name" value="NLRP_HD2"/>
</dbReference>
<reference evidence="7 8" key="1">
    <citation type="submission" date="2024-09" db="EMBL/GenBank/DDBJ databases">
        <title>A chromosome-level genome assembly of Gray's grenadier anchovy, Coilia grayii.</title>
        <authorList>
            <person name="Fu Z."/>
        </authorList>
    </citation>
    <scope>NUCLEOTIDE SEQUENCE [LARGE SCALE GENOMIC DNA]</scope>
    <source>
        <strain evidence="7">G4</strain>
        <tissue evidence="7">Muscle</tissue>
    </source>
</reference>
<proteinExistence type="predicted"/>
<dbReference type="Pfam" id="PF02758">
    <property type="entry name" value="PYRIN"/>
    <property type="match status" value="1"/>
</dbReference>
<dbReference type="GO" id="GO:0005737">
    <property type="term" value="C:cytoplasm"/>
    <property type="evidence" value="ECO:0007669"/>
    <property type="project" value="UniProtKB-SubCell"/>
</dbReference>
<organism evidence="7 8">
    <name type="scientific">Coilia grayii</name>
    <name type="common">Gray's grenadier anchovy</name>
    <dbReference type="NCBI Taxonomy" id="363190"/>
    <lineage>
        <taxon>Eukaryota</taxon>
        <taxon>Metazoa</taxon>
        <taxon>Chordata</taxon>
        <taxon>Craniata</taxon>
        <taxon>Vertebrata</taxon>
        <taxon>Euteleostomi</taxon>
        <taxon>Actinopterygii</taxon>
        <taxon>Neopterygii</taxon>
        <taxon>Teleostei</taxon>
        <taxon>Clupei</taxon>
        <taxon>Clupeiformes</taxon>
        <taxon>Clupeoidei</taxon>
        <taxon>Engraulidae</taxon>
        <taxon>Coilinae</taxon>
        <taxon>Coilia</taxon>
    </lineage>
</organism>
<dbReference type="SMART" id="SM01288">
    <property type="entry name" value="FISNA"/>
    <property type="match status" value="1"/>
</dbReference>
<evidence type="ECO:0000313" key="7">
    <source>
        <dbReference type="EMBL" id="KAL2094783.1"/>
    </source>
</evidence>
<dbReference type="Proteomes" id="UP001591681">
    <property type="component" value="Unassembled WGS sequence"/>
</dbReference>
<protein>
    <recommendedName>
        <fullName evidence="6">Pyrin domain-containing protein</fullName>
    </recommendedName>
</protein>
<dbReference type="InterPro" id="IPR051261">
    <property type="entry name" value="NLR"/>
</dbReference>
<dbReference type="SMART" id="SM01289">
    <property type="entry name" value="PYRIN"/>
    <property type="match status" value="1"/>
</dbReference>
<dbReference type="Gene3D" id="3.40.50.300">
    <property type="entry name" value="P-loop containing nucleotide triphosphate hydrolases"/>
    <property type="match status" value="1"/>
</dbReference>
<dbReference type="EMBL" id="JBHFQA010000008">
    <property type="protein sequence ID" value="KAL2094783.1"/>
    <property type="molecule type" value="Genomic_DNA"/>
</dbReference>
<accession>A0ABD1K6P5</accession>
<evidence type="ECO:0000256" key="2">
    <source>
        <dbReference type="ARBA" id="ARBA00022490"/>
    </source>
</evidence>
<name>A0ABD1K6P5_9TELE</name>
<comment type="caution">
    <text evidence="7">The sequence shown here is derived from an EMBL/GenBank/DDBJ whole genome shotgun (WGS) entry which is preliminary data.</text>
</comment>
<dbReference type="InterPro" id="IPR027417">
    <property type="entry name" value="P-loop_NTPase"/>
</dbReference>
<dbReference type="PROSITE" id="PS50824">
    <property type="entry name" value="DAPIN"/>
    <property type="match status" value="1"/>
</dbReference>
<evidence type="ECO:0000256" key="3">
    <source>
        <dbReference type="ARBA" id="ARBA00022614"/>
    </source>
</evidence>
<dbReference type="AlphaFoldDB" id="A0ABD1K6P5"/>
<evidence type="ECO:0000256" key="4">
    <source>
        <dbReference type="ARBA" id="ARBA00022737"/>
    </source>
</evidence>
<dbReference type="Pfam" id="PF17776">
    <property type="entry name" value="NLRC4_HD2"/>
    <property type="match status" value="1"/>
</dbReference>
<dbReference type="PANTHER" id="PTHR24106">
    <property type="entry name" value="NACHT, LRR AND CARD DOMAINS-CONTAINING"/>
    <property type="match status" value="1"/>
</dbReference>
<comment type="subcellular location">
    <subcellularLocation>
        <location evidence="1">Cytoplasm</location>
    </subcellularLocation>
</comment>
<dbReference type="Pfam" id="PF05729">
    <property type="entry name" value="NACHT"/>
    <property type="match status" value="1"/>
</dbReference>
<evidence type="ECO:0000256" key="1">
    <source>
        <dbReference type="ARBA" id="ARBA00004496"/>
    </source>
</evidence>
<dbReference type="InterPro" id="IPR007111">
    <property type="entry name" value="NACHT_NTPase"/>
</dbReference>
<dbReference type="SUPFAM" id="SSF52540">
    <property type="entry name" value="P-loop containing nucleoside triphosphate hydrolases"/>
    <property type="match status" value="1"/>
</dbReference>
<dbReference type="InterPro" id="IPR004020">
    <property type="entry name" value="DAPIN"/>
</dbReference>
<gene>
    <name evidence="7" type="ORF">ACEWY4_009502</name>
</gene>
<dbReference type="SUPFAM" id="SSF47986">
    <property type="entry name" value="DEATH domain"/>
    <property type="match status" value="1"/>
</dbReference>
<evidence type="ECO:0000259" key="6">
    <source>
        <dbReference type="PROSITE" id="PS50824"/>
    </source>
</evidence>
<dbReference type="InterPro" id="IPR029495">
    <property type="entry name" value="NACHT-assoc"/>
</dbReference>
<feature type="domain" description="Pyrin" evidence="6">
    <location>
        <begin position="142"/>
        <end position="233"/>
    </location>
</feature>